<comment type="caution">
    <text evidence="1">The sequence shown here is derived from an EMBL/GenBank/DDBJ whole genome shotgun (WGS) entry which is preliminary data.</text>
</comment>
<proteinExistence type="predicted"/>
<dbReference type="EMBL" id="CAXIEN010000126">
    <property type="protein sequence ID" value="CAL1279935.1"/>
    <property type="molecule type" value="Genomic_DNA"/>
</dbReference>
<evidence type="ECO:0000313" key="1">
    <source>
        <dbReference type="EMBL" id="CAL1279935.1"/>
    </source>
</evidence>
<name>A0AAV2A7G0_9ARAC</name>
<reference evidence="1 2" key="1">
    <citation type="submission" date="2024-04" db="EMBL/GenBank/DDBJ databases">
        <authorList>
            <person name="Rising A."/>
            <person name="Reimegard J."/>
            <person name="Sonavane S."/>
            <person name="Akerstrom W."/>
            <person name="Nylinder S."/>
            <person name="Hedman E."/>
            <person name="Kallberg Y."/>
        </authorList>
    </citation>
    <scope>NUCLEOTIDE SEQUENCE [LARGE SCALE GENOMIC DNA]</scope>
</reference>
<keyword evidence="2" id="KW-1185">Reference proteome</keyword>
<evidence type="ECO:0000313" key="2">
    <source>
        <dbReference type="Proteomes" id="UP001497382"/>
    </source>
</evidence>
<accession>A0AAV2A7G0</accession>
<sequence>MSAPTLLDIERFNSLHGIPLSDGWRIPSSKSDDVIWNIVLAYLNSFPPSNKKELTQRLKRLAGRQTLNGNIKNSLKICNPFLHRNACFCDQTLSELVATFKERVEDYIINDDTLLQIVDGNIRYLQASSQLLNCNIAVISFPFQNQTMFHFFPLSSVQNPPILYPKRIILFAEMTLTNENISMQFSYCIPKEIGMQKQRQALAEILQRAIVSDRKTKMIQKISRLSDVSVNFIISLLKNDFVQIIPHIYKSPYVLSKLADAGFETDPRTKDPDGKSAFFHALRTEESQLLSLLYDHAANACLQTDASVRSPDPVIVENLLCLKDYLKLLKIDLNSEEVSERSRSSFKDLCRFNEFQIEICKSINNIRLQINYYDQTDEEYEASQRKETILTILKIYETYFHYTNGELEPSLEADDNISQFKEFYKHRDYFDKLDFCSAVMFFDNLFLLKERVKLSNNKYLNVESDFFLFIFCRKYLERYEKEKYFYFVSRWITFQKRLSLQRQLCSFKETLDKTELSKDTIVEKLPKAVVPTLTNLPQIYGQFLLFRLQHYLNVATELTIKDFKSILVIERCLQVMGECCKESDFNSVQKIISLALPKDFIRHLKQIRNCLAHIKPYELLYRNNLEQDVELFEGIQNELSKLKRLLVPIYSAHKYELDQFLLLHSVKSISKARRRNILEKHVNQLKAILPAAEMGESQLAVPTINCENPWKLYFDDMHSSLWKEINNLNRSGNILDKKSINIYKQIIQNMISAIEEVLKNLKVAVPEKVAELKSHFWCLESILVYITKDQKLKQYRRPVMWLLKYRKSLFISLQKNAYQFQKINKPSYPVNGSTVIAEAEITAKQQSAEHEKSHIGCQDVNPIDNFVKFGVFFNTEAGSCTIANENENSTYSHTIAVSPETNQVENEINGEDFENCYLQNMFHESISQETIDVEDCTEVVDLYENSEDPQTEIHTEENDLPFLEVTSTPSNDWLLSNVFNVNQDYPVNSKAESSAETMVIKRNRNFKFNTFVEHATKILDGYEAIAYDIFQKIPNKKERNIEFHSGSIEKYCLILKGWTFLKNEQKQLIIESVPKRFQNVPELKRRVKDLLRGKTEVNMEIEDELSKLKLKNKDIKEIKENIKFKLIDDAILIVDSARDYFSELKVMVESVKIDKKECELLCKKLEIPDKSKDILMKLVPGQNVKVPGNQFQFLRNRIRMLKHILIEENNAIKQLWERATTPRRKMHVKEKVIQLYLNNSEIQASVETLLYDCMIILSSKELKKLWKKTTNLFNGINLKNVLAHGHPLLESLGRLLDPYDLPSEMVEKMLKLISDECLIDCMQQILEQSGTDFSGFMKIMNDEEDEQFKKLREQILECDHWKEYALLIPLDE</sequence>
<protein>
    <submittedName>
        <fullName evidence="1">Uncharacterized protein</fullName>
    </submittedName>
</protein>
<dbReference type="Proteomes" id="UP001497382">
    <property type="component" value="Unassembled WGS sequence"/>
</dbReference>
<gene>
    <name evidence="1" type="ORF">LARSCL_LOCUS10684</name>
</gene>
<organism evidence="1 2">
    <name type="scientific">Larinioides sclopetarius</name>
    <dbReference type="NCBI Taxonomy" id="280406"/>
    <lineage>
        <taxon>Eukaryota</taxon>
        <taxon>Metazoa</taxon>
        <taxon>Ecdysozoa</taxon>
        <taxon>Arthropoda</taxon>
        <taxon>Chelicerata</taxon>
        <taxon>Arachnida</taxon>
        <taxon>Araneae</taxon>
        <taxon>Araneomorphae</taxon>
        <taxon>Entelegynae</taxon>
        <taxon>Araneoidea</taxon>
        <taxon>Araneidae</taxon>
        <taxon>Larinioides</taxon>
    </lineage>
</organism>